<feature type="transmembrane region" description="Helical" evidence="5">
    <location>
        <begin position="134"/>
        <end position="158"/>
    </location>
</feature>
<keyword evidence="1" id="KW-0677">Repeat</keyword>
<evidence type="ECO:0000313" key="6">
    <source>
        <dbReference type="EMBL" id="KAJ8982335.1"/>
    </source>
</evidence>
<dbReference type="EMBL" id="JAPWTJ010000132">
    <property type="protein sequence ID" value="KAJ8982335.1"/>
    <property type="molecule type" value="Genomic_DNA"/>
</dbReference>
<dbReference type="InterPro" id="IPR011990">
    <property type="entry name" value="TPR-like_helical_dom_sf"/>
</dbReference>
<dbReference type="Pfam" id="PF07719">
    <property type="entry name" value="TPR_2"/>
    <property type="match status" value="1"/>
</dbReference>
<proteinExistence type="predicted"/>
<dbReference type="PANTHER" id="PTHR22904:SF532">
    <property type="entry name" value="HEAT SHOCK PROTEIN STI1-LIKE PROTEIN"/>
    <property type="match status" value="1"/>
</dbReference>
<feature type="repeat" description="TPR" evidence="3">
    <location>
        <begin position="77"/>
        <end position="110"/>
    </location>
</feature>
<evidence type="ECO:0000256" key="3">
    <source>
        <dbReference type="PROSITE-ProRule" id="PRU00339"/>
    </source>
</evidence>
<dbReference type="Gene3D" id="1.25.40.10">
    <property type="entry name" value="Tetratricopeptide repeat domain"/>
    <property type="match status" value="1"/>
</dbReference>
<evidence type="ECO:0000256" key="5">
    <source>
        <dbReference type="SAM" id="Phobius"/>
    </source>
</evidence>
<sequence length="237" mass="27174">MEEKLQSTPEELKELGNQAVKNEKFEEAILHYTYAIKLDPSNYTLHSNRSFAFLKVQQYYYALEDANETIRLNPAWPKGYFRKGEVEYSTGHFSDACASYRKALELKPDDINLVEAVNRTAREILKERKADETLPWLGAGIGIIVGVIIVIADCVFTFKPTHPMLMALVTIAIAMVGYGIARFYRYWVKSQRAGLLEPPIELFKDETTEPEATKETKAHTPRYTKSQARQRYKKGKL</sequence>
<evidence type="ECO:0000256" key="4">
    <source>
        <dbReference type="SAM" id="MobiDB-lite"/>
    </source>
</evidence>
<accession>A0ABQ9JVY2</accession>
<reference evidence="6" key="1">
    <citation type="journal article" date="2023" name="Insect Mol. Biol.">
        <title>Genome sequencing provides insights into the evolution of gene families encoding plant cell wall-degrading enzymes in longhorned beetles.</title>
        <authorList>
            <person name="Shin N.R."/>
            <person name="Okamura Y."/>
            <person name="Kirsch R."/>
            <person name="Pauchet Y."/>
        </authorList>
    </citation>
    <scope>NUCLEOTIDE SEQUENCE</scope>
    <source>
        <strain evidence="6">MMC_N1</strain>
    </source>
</reference>
<dbReference type="Pfam" id="PF13414">
    <property type="entry name" value="TPR_11"/>
    <property type="match status" value="1"/>
</dbReference>
<evidence type="ECO:0000256" key="1">
    <source>
        <dbReference type="ARBA" id="ARBA00022737"/>
    </source>
</evidence>
<comment type="caution">
    <text evidence="6">The sequence shown here is derived from an EMBL/GenBank/DDBJ whole genome shotgun (WGS) entry which is preliminary data.</text>
</comment>
<dbReference type="SUPFAM" id="SSF48452">
    <property type="entry name" value="TPR-like"/>
    <property type="match status" value="1"/>
</dbReference>
<organism evidence="6 7">
    <name type="scientific">Molorchus minor</name>
    <dbReference type="NCBI Taxonomy" id="1323400"/>
    <lineage>
        <taxon>Eukaryota</taxon>
        <taxon>Metazoa</taxon>
        <taxon>Ecdysozoa</taxon>
        <taxon>Arthropoda</taxon>
        <taxon>Hexapoda</taxon>
        <taxon>Insecta</taxon>
        <taxon>Pterygota</taxon>
        <taxon>Neoptera</taxon>
        <taxon>Endopterygota</taxon>
        <taxon>Coleoptera</taxon>
        <taxon>Polyphaga</taxon>
        <taxon>Cucujiformia</taxon>
        <taxon>Chrysomeloidea</taxon>
        <taxon>Cerambycidae</taxon>
        <taxon>Lamiinae</taxon>
        <taxon>Monochamini</taxon>
        <taxon>Molorchus</taxon>
    </lineage>
</organism>
<feature type="transmembrane region" description="Helical" evidence="5">
    <location>
        <begin position="164"/>
        <end position="184"/>
    </location>
</feature>
<keyword evidence="7" id="KW-1185">Reference proteome</keyword>
<dbReference type="InterPro" id="IPR013105">
    <property type="entry name" value="TPR_2"/>
</dbReference>
<dbReference type="PROSITE" id="PS50005">
    <property type="entry name" value="TPR"/>
    <property type="match status" value="2"/>
</dbReference>
<keyword evidence="5" id="KW-1133">Transmembrane helix</keyword>
<protein>
    <submittedName>
        <fullName evidence="6">Uncharacterized protein</fullName>
    </submittedName>
</protein>
<gene>
    <name evidence="6" type="ORF">NQ317_009451</name>
</gene>
<evidence type="ECO:0000256" key="2">
    <source>
        <dbReference type="ARBA" id="ARBA00022803"/>
    </source>
</evidence>
<keyword evidence="5" id="KW-0812">Transmembrane</keyword>
<keyword evidence="5" id="KW-0472">Membrane</keyword>
<feature type="region of interest" description="Disordered" evidence="4">
    <location>
        <begin position="206"/>
        <end position="237"/>
    </location>
</feature>
<feature type="repeat" description="TPR" evidence="3">
    <location>
        <begin position="9"/>
        <end position="42"/>
    </location>
</feature>
<dbReference type="SMART" id="SM00028">
    <property type="entry name" value="TPR"/>
    <property type="match status" value="3"/>
</dbReference>
<keyword evidence="2 3" id="KW-0802">TPR repeat</keyword>
<dbReference type="InterPro" id="IPR019734">
    <property type="entry name" value="TPR_rpt"/>
</dbReference>
<name>A0ABQ9JVY2_9CUCU</name>
<evidence type="ECO:0000313" key="7">
    <source>
        <dbReference type="Proteomes" id="UP001162164"/>
    </source>
</evidence>
<dbReference type="PANTHER" id="PTHR22904">
    <property type="entry name" value="TPR REPEAT CONTAINING PROTEIN"/>
    <property type="match status" value="1"/>
</dbReference>
<dbReference type="Proteomes" id="UP001162164">
    <property type="component" value="Unassembled WGS sequence"/>
</dbReference>
<feature type="compositionally biased region" description="Basic residues" evidence="4">
    <location>
        <begin position="228"/>
        <end position="237"/>
    </location>
</feature>
<feature type="compositionally biased region" description="Basic and acidic residues" evidence="4">
    <location>
        <begin position="206"/>
        <end position="218"/>
    </location>
</feature>